<evidence type="ECO:0000256" key="3">
    <source>
        <dbReference type="ARBA" id="ARBA00023163"/>
    </source>
</evidence>
<keyword evidence="2 4" id="KW-0238">DNA-binding</keyword>
<evidence type="ECO:0000259" key="5">
    <source>
        <dbReference type="PROSITE" id="PS50977"/>
    </source>
</evidence>
<dbReference type="PROSITE" id="PS50977">
    <property type="entry name" value="HTH_TETR_2"/>
    <property type="match status" value="1"/>
</dbReference>
<feature type="domain" description="HTH tetR-type" evidence="5">
    <location>
        <begin position="8"/>
        <end position="68"/>
    </location>
</feature>
<keyword evidence="3" id="KW-0804">Transcription</keyword>
<dbReference type="InterPro" id="IPR009057">
    <property type="entry name" value="Homeodomain-like_sf"/>
</dbReference>
<keyword evidence="1" id="KW-0805">Transcription regulation</keyword>
<evidence type="ECO:0000256" key="1">
    <source>
        <dbReference type="ARBA" id="ARBA00023015"/>
    </source>
</evidence>
<dbReference type="InterPro" id="IPR050109">
    <property type="entry name" value="HTH-type_TetR-like_transc_reg"/>
</dbReference>
<protein>
    <submittedName>
        <fullName evidence="6">TetR/AcrR family transcriptional regulator</fullName>
    </submittedName>
</protein>
<proteinExistence type="predicted"/>
<dbReference type="SUPFAM" id="SSF46689">
    <property type="entry name" value="Homeodomain-like"/>
    <property type="match status" value="1"/>
</dbReference>
<dbReference type="RefSeq" id="WP_114900163.1">
    <property type="nucleotide sequence ID" value="NZ_CP031222.1"/>
</dbReference>
<name>A0A345P9U6_9GAMM</name>
<feature type="DNA-binding region" description="H-T-H motif" evidence="4">
    <location>
        <begin position="31"/>
        <end position="50"/>
    </location>
</feature>
<dbReference type="EMBL" id="CP031222">
    <property type="protein sequence ID" value="AXI04055.1"/>
    <property type="molecule type" value="Genomic_DNA"/>
</dbReference>
<dbReference type="InterPro" id="IPR001647">
    <property type="entry name" value="HTH_TetR"/>
</dbReference>
<dbReference type="GO" id="GO:0003700">
    <property type="term" value="F:DNA-binding transcription factor activity"/>
    <property type="evidence" value="ECO:0007669"/>
    <property type="project" value="TreeGrafter"/>
</dbReference>
<evidence type="ECO:0000256" key="4">
    <source>
        <dbReference type="PROSITE-ProRule" id="PRU00335"/>
    </source>
</evidence>
<dbReference type="Pfam" id="PF00440">
    <property type="entry name" value="TetR_N"/>
    <property type="match status" value="1"/>
</dbReference>
<evidence type="ECO:0000313" key="7">
    <source>
        <dbReference type="Proteomes" id="UP000253940"/>
    </source>
</evidence>
<accession>A0A345P9U6</accession>
<dbReference type="KEGG" id="mbah:HYN46_15140"/>
<sequence>MTITQSDLTMKNRLLDAAAQLLAEQGISSLTTRKISAAAGTTTMSVYTRFGSIENLVNELVLSGFSLLEAEMTQAEGADDALTHMVCLTAAYLQHARQHPALYKIMFGTIALGEFRPVKPETLNTGKYTLELIVGAIQRLIDEGSIQPGNAFHLANEWWVVAHGYVLLELSGYFEASSSIPKVLEPLLKRFFVGLGADAKKVEQAIDQGIKGGLA</sequence>
<dbReference type="PANTHER" id="PTHR30055:SF234">
    <property type="entry name" value="HTH-TYPE TRANSCRIPTIONAL REGULATOR BETI"/>
    <property type="match status" value="1"/>
</dbReference>
<dbReference type="InterPro" id="IPR036271">
    <property type="entry name" value="Tet_transcr_reg_TetR-rel_C_sf"/>
</dbReference>
<dbReference type="OrthoDB" id="5293556at2"/>
<gene>
    <name evidence="6" type="ORF">HYN46_15140</name>
</gene>
<dbReference type="InterPro" id="IPR025996">
    <property type="entry name" value="MT1864/Rv1816-like_C"/>
</dbReference>
<reference evidence="6 7" key="1">
    <citation type="submission" date="2018-07" db="EMBL/GenBank/DDBJ databases">
        <title>Genome sequencing of Moraxellaceae gen. HYN0046.</title>
        <authorList>
            <person name="Kim M."/>
            <person name="Yi H."/>
        </authorList>
    </citation>
    <scope>NUCLEOTIDE SEQUENCE [LARGE SCALE GENOMIC DNA]</scope>
    <source>
        <strain evidence="6 7">HYN0046</strain>
    </source>
</reference>
<keyword evidence="7" id="KW-1185">Reference proteome</keyword>
<dbReference type="SUPFAM" id="SSF48498">
    <property type="entry name" value="Tetracyclin repressor-like, C-terminal domain"/>
    <property type="match status" value="1"/>
</dbReference>
<dbReference type="Proteomes" id="UP000253940">
    <property type="component" value="Chromosome"/>
</dbReference>
<evidence type="ECO:0000313" key="6">
    <source>
        <dbReference type="EMBL" id="AXI04055.1"/>
    </source>
</evidence>
<dbReference type="PRINTS" id="PR00455">
    <property type="entry name" value="HTHTETR"/>
</dbReference>
<evidence type="ECO:0000256" key="2">
    <source>
        <dbReference type="ARBA" id="ARBA00023125"/>
    </source>
</evidence>
<dbReference type="AlphaFoldDB" id="A0A345P9U6"/>
<dbReference type="PANTHER" id="PTHR30055">
    <property type="entry name" value="HTH-TYPE TRANSCRIPTIONAL REGULATOR RUTR"/>
    <property type="match status" value="1"/>
</dbReference>
<dbReference type="GO" id="GO:0000976">
    <property type="term" value="F:transcription cis-regulatory region binding"/>
    <property type="evidence" value="ECO:0007669"/>
    <property type="project" value="TreeGrafter"/>
</dbReference>
<organism evidence="6 7">
    <name type="scientific">Aquirhabdus parva</name>
    <dbReference type="NCBI Taxonomy" id="2283318"/>
    <lineage>
        <taxon>Bacteria</taxon>
        <taxon>Pseudomonadati</taxon>
        <taxon>Pseudomonadota</taxon>
        <taxon>Gammaproteobacteria</taxon>
        <taxon>Moraxellales</taxon>
        <taxon>Moraxellaceae</taxon>
        <taxon>Aquirhabdus</taxon>
    </lineage>
</organism>
<dbReference type="Gene3D" id="1.10.357.10">
    <property type="entry name" value="Tetracycline Repressor, domain 2"/>
    <property type="match status" value="1"/>
</dbReference>
<dbReference type="Pfam" id="PF13305">
    <property type="entry name" value="TetR_C_33"/>
    <property type="match status" value="1"/>
</dbReference>